<dbReference type="SUPFAM" id="SSF47413">
    <property type="entry name" value="lambda repressor-like DNA-binding domains"/>
    <property type="match status" value="1"/>
</dbReference>
<dbReference type="EMBL" id="JAFBIT010000002">
    <property type="protein sequence ID" value="MCF2652509.1"/>
    <property type="molecule type" value="Genomic_DNA"/>
</dbReference>
<dbReference type="SMART" id="SM00530">
    <property type="entry name" value="HTH_XRE"/>
    <property type="match status" value="1"/>
</dbReference>
<reference evidence="4 5" key="1">
    <citation type="submission" date="2020-12" db="EMBL/GenBank/DDBJ databases">
        <title>Whole genome sequences of gut porcine anaerobes.</title>
        <authorList>
            <person name="Kubasova T."/>
            <person name="Jahodarova E."/>
            <person name="Rychlik I."/>
        </authorList>
    </citation>
    <scope>NUCLEOTIDE SEQUENCE [LARGE SCALE GENOMIC DNA]</scope>
    <source>
        <strain evidence="4 5">An867</strain>
    </source>
</reference>
<dbReference type="InterPro" id="IPR010982">
    <property type="entry name" value="Lambda_DNA-bd_dom_sf"/>
</dbReference>
<proteinExistence type="predicted"/>
<name>A0ABS9CMZ3_9FIRM</name>
<dbReference type="Proteomes" id="UP001299220">
    <property type="component" value="Unassembled WGS sequence"/>
</dbReference>
<keyword evidence="2" id="KW-0812">Transmembrane</keyword>
<dbReference type="CDD" id="cd00093">
    <property type="entry name" value="HTH_XRE"/>
    <property type="match status" value="1"/>
</dbReference>
<comment type="caution">
    <text evidence="4">The sequence shown here is derived from an EMBL/GenBank/DDBJ whole genome shotgun (WGS) entry which is preliminary data.</text>
</comment>
<keyword evidence="2" id="KW-1133">Transmembrane helix</keyword>
<sequence>MTFGEKLSKLRRERNYTQEQLAALLGVSRQSVSKWESGTAFPETEKLLRLGALFDCSLDYLFKDDASADPQTSAPQGTYLHLSAMYFERKSTRLVHGVPLWHINIGPGRVAHGIFAVGLVARGAVAVGLVSAGIVSVGLVPLGLLALGSIAFGAVAGGAIAVGLLAFGAIAVGLFACGALAIGAFSVGAAANGLYAALGDRAQGPVALGKSESIGEVFRHIGELLPQDREQVRLLLEESTPFWLRWAAALFLIFL</sequence>
<feature type="transmembrane region" description="Helical" evidence="2">
    <location>
        <begin position="174"/>
        <end position="198"/>
    </location>
</feature>
<evidence type="ECO:0000256" key="1">
    <source>
        <dbReference type="ARBA" id="ARBA00023125"/>
    </source>
</evidence>
<accession>A0ABS9CMZ3</accession>
<organism evidence="4 5">
    <name type="scientific">Anaeromassilibacillus senegalensis</name>
    <dbReference type="NCBI Taxonomy" id="1673717"/>
    <lineage>
        <taxon>Bacteria</taxon>
        <taxon>Bacillati</taxon>
        <taxon>Bacillota</taxon>
        <taxon>Clostridia</taxon>
        <taxon>Eubacteriales</taxon>
        <taxon>Acutalibacteraceae</taxon>
        <taxon>Anaeromassilibacillus</taxon>
    </lineage>
</organism>
<dbReference type="PANTHER" id="PTHR46558">
    <property type="entry name" value="TRACRIPTIONAL REGULATORY PROTEIN-RELATED-RELATED"/>
    <property type="match status" value="1"/>
</dbReference>
<evidence type="ECO:0000256" key="2">
    <source>
        <dbReference type="SAM" id="Phobius"/>
    </source>
</evidence>
<evidence type="ECO:0000313" key="5">
    <source>
        <dbReference type="Proteomes" id="UP001299220"/>
    </source>
</evidence>
<evidence type="ECO:0000313" key="4">
    <source>
        <dbReference type="EMBL" id="MCF2652509.1"/>
    </source>
</evidence>
<keyword evidence="2" id="KW-0472">Membrane</keyword>
<gene>
    <name evidence="4" type="ORF">JQM67_07835</name>
</gene>
<dbReference type="Pfam" id="PF01381">
    <property type="entry name" value="HTH_3"/>
    <property type="match status" value="1"/>
</dbReference>
<dbReference type="PANTHER" id="PTHR46558:SF13">
    <property type="entry name" value="HTH-TYPE TRANSCRIPTIONAL REGULATOR IMMR"/>
    <property type="match status" value="1"/>
</dbReference>
<dbReference type="PROSITE" id="PS50943">
    <property type="entry name" value="HTH_CROC1"/>
    <property type="match status" value="1"/>
</dbReference>
<feature type="domain" description="HTH cro/C1-type" evidence="3">
    <location>
        <begin position="7"/>
        <end position="61"/>
    </location>
</feature>
<keyword evidence="1" id="KW-0238">DNA-binding</keyword>
<protein>
    <submittedName>
        <fullName evidence="4">Helix-turn-helix domain-containing protein</fullName>
    </submittedName>
</protein>
<dbReference type="RefSeq" id="WP_268824611.1">
    <property type="nucleotide sequence ID" value="NZ_JAFBIT010000002.1"/>
</dbReference>
<dbReference type="InterPro" id="IPR001387">
    <property type="entry name" value="Cro/C1-type_HTH"/>
</dbReference>
<keyword evidence="5" id="KW-1185">Reference proteome</keyword>
<evidence type="ECO:0000259" key="3">
    <source>
        <dbReference type="PROSITE" id="PS50943"/>
    </source>
</evidence>
<dbReference type="Gene3D" id="1.10.260.40">
    <property type="entry name" value="lambda repressor-like DNA-binding domains"/>
    <property type="match status" value="1"/>
</dbReference>
<feature type="transmembrane region" description="Helical" evidence="2">
    <location>
        <begin position="145"/>
        <end position="167"/>
    </location>
</feature>
<feature type="transmembrane region" description="Helical" evidence="2">
    <location>
        <begin position="114"/>
        <end position="139"/>
    </location>
</feature>